<gene>
    <name evidence="2" type="ORF">LZA78_10120</name>
</gene>
<keyword evidence="3" id="KW-1185">Reference proteome</keyword>
<reference evidence="2 3" key="1">
    <citation type="submission" date="2021-12" db="EMBL/GenBank/DDBJ databases">
        <title>Sinirhodobacter sp. WL0062 is a bacterium isolated from seawater.</title>
        <authorList>
            <person name="Wang L."/>
            <person name="He W."/>
            <person name="Zhang D.-F."/>
        </authorList>
    </citation>
    <scope>NUCLEOTIDE SEQUENCE [LARGE SCALE GENOMIC DNA]</scope>
    <source>
        <strain evidence="2 3">WL0062</strain>
    </source>
</reference>
<name>A0ABS8YYJ9_9RHOB</name>
<feature type="domain" description="Putative DNA-binding" evidence="1">
    <location>
        <begin position="8"/>
        <end position="96"/>
    </location>
</feature>
<comment type="caution">
    <text evidence="2">The sequence shown here is derived from an EMBL/GenBank/DDBJ whole genome shotgun (WGS) entry which is preliminary data.</text>
</comment>
<dbReference type="EMBL" id="JAJUOS010000007">
    <property type="protein sequence ID" value="MCE5973836.1"/>
    <property type="molecule type" value="Genomic_DNA"/>
</dbReference>
<protein>
    <submittedName>
        <fullName evidence="2">DNA-binding domain-containing protein</fullName>
    </submittedName>
</protein>
<keyword evidence="2" id="KW-0238">DNA-binding</keyword>
<proteinExistence type="predicted"/>
<evidence type="ECO:0000313" key="3">
    <source>
        <dbReference type="Proteomes" id="UP001521181"/>
    </source>
</evidence>
<dbReference type="InterPro" id="IPR044922">
    <property type="entry name" value="DUF2063_N_sf"/>
</dbReference>
<dbReference type="RefSeq" id="WP_233676815.1">
    <property type="nucleotide sequence ID" value="NZ_JAJUOS010000007.1"/>
</dbReference>
<organism evidence="2 3">
    <name type="scientific">Rhodobacter flavimaris</name>
    <dbReference type="NCBI Taxonomy" id="2907145"/>
    <lineage>
        <taxon>Bacteria</taxon>
        <taxon>Pseudomonadati</taxon>
        <taxon>Pseudomonadota</taxon>
        <taxon>Alphaproteobacteria</taxon>
        <taxon>Rhodobacterales</taxon>
        <taxon>Rhodobacter group</taxon>
        <taxon>Rhodobacter</taxon>
    </lineage>
</organism>
<dbReference type="InterPro" id="IPR018640">
    <property type="entry name" value="DUF2063"/>
</dbReference>
<dbReference type="Gene3D" id="1.10.150.690">
    <property type="entry name" value="DUF2063"/>
    <property type="match status" value="1"/>
</dbReference>
<accession>A0ABS8YYJ9</accession>
<evidence type="ECO:0000259" key="1">
    <source>
        <dbReference type="Pfam" id="PF09836"/>
    </source>
</evidence>
<dbReference type="Proteomes" id="UP001521181">
    <property type="component" value="Unassembled WGS sequence"/>
</dbReference>
<sequence>MSAHEAFAQSFRRGIFDGALPQGVTARDPAEAGQRFAVYRNNVLHSLGRALAARFPVIERLVGADFFNAMARVYAEADPPSSPMLFAWGGGFAEFLESFPPVAALPYLPDVARLEYARGQAYHAADLPALAPADLGALAARADAIRLVLHPSVTLIASSHAIRAIWAANQPGAAPQEIEDRPETALVLRDRKLDVPVWSLGPGEAAFVRELLGQAPLIRAAEAAATAEPGFDVGPILFRLFAAGAIIGWEDCTC</sequence>
<dbReference type="GO" id="GO:0003677">
    <property type="term" value="F:DNA binding"/>
    <property type="evidence" value="ECO:0007669"/>
    <property type="project" value="UniProtKB-KW"/>
</dbReference>
<evidence type="ECO:0000313" key="2">
    <source>
        <dbReference type="EMBL" id="MCE5973836.1"/>
    </source>
</evidence>
<dbReference type="Pfam" id="PF09836">
    <property type="entry name" value="DUF2063"/>
    <property type="match status" value="1"/>
</dbReference>